<dbReference type="GO" id="GO:0046872">
    <property type="term" value="F:metal ion binding"/>
    <property type="evidence" value="ECO:0007669"/>
    <property type="project" value="UniProtKB-KW"/>
</dbReference>
<feature type="compositionally biased region" description="Polar residues" evidence="14">
    <location>
        <begin position="1094"/>
        <end position="1106"/>
    </location>
</feature>
<keyword evidence="7" id="KW-0479">Metal-binding</keyword>
<dbReference type="Gene3D" id="1.10.274.100">
    <property type="entry name" value="RNA polymerase Rpb1, domain 3"/>
    <property type="match status" value="1"/>
</dbReference>
<dbReference type="GO" id="GO:0003899">
    <property type="term" value="F:DNA-directed RNA polymerase activity"/>
    <property type="evidence" value="ECO:0007669"/>
    <property type="project" value="UniProtKB-EC"/>
</dbReference>
<evidence type="ECO:0000256" key="14">
    <source>
        <dbReference type="SAM" id="MobiDB-lite"/>
    </source>
</evidence>
<dbReference type="Pfam" id="PF04983">
    <property type="entry name" value="RNA_pol_Rpb1_3"/>
    <property type="match status" value="1"/>
</dbReference>
<dbReference type="InterPro" id="IPR000684">
    <property type="entry name" value="RNA_pol_II_repeat_euk"/>
</dbReference>
<accession>E5RKC8</accession>
<dbReference type="Gene3D" id="6.10.250.2940">
    <property type="match status" value="1"/>
</dbReference>
<keyword evidence="6" id="KW-0548">Nucleotidyltransferase</keyword>
<dbReference type="InterPro" id="IPR007073">
    <property type="entry name" value="RNA_pol_Rpb1_7"/>
</dbReference>
<evidence type="ECO:0000259" key="16">
    <source>
        <dbReference type="Pfam" id="PF04990"/>
    </source>
</evidence>
<reference evidence="20" key="1">
    <citation type="submission" date="2002-12" db="EMBL/GenBank/DDBJ databases">
        <title>Divergence pattern of animal gene families and relationship with evolution of multicellular systems.</title>
        <authorList>
            <person name="Suga H."/>
            <person name="Miyata T."/>
        </authorList>
    </citation>
    <scope>NUCLEOTIDE SEQUENCE</scope>
</reference>
<dbReference type="FunFam" id="1.10.132.30:FF:000001">
    <property type="entry name" value="DNA-directed RNA polymerase subunit"/>
    <property type="match status" value="1"/>
</dbReference>
<keyword evidence="8" id="KW-0677">Repeat</keyword>
<feature type="domain" description="RNA polymerase Rpb1" evidence="15">
    <location>
        <begin position="23"/>
        <end position="202"/>
    </location>
</feature>
<keyword evidence="5" id="KW-0808">Transferase</keyword>
<evidence type="ECO:0000256" key="2">
    <source>
        <dbReference type="ARBA" id="ARBA00012418"/>
    </source>
</evidence>
<dbReference type="SUPFAM" id="SSF64484">
    <property type="entry name" value="beta and beta-prime subunits of DNA dependent RNA-polymerase"/>
    <property type="match status" value="1"/>
</dbReference>
<evidence type="ECO:0000256" key="7">
    <source>
        <dbReference type="ARBA" id="ARBA00022723"/>
    </source>
</evidence>
<dbReference type="InterPro" id="IPR045867">
    <property type="entry name" value="DNA-dir_RpoC_beta_prime"/>
</dbReference>
<keyword evidence="4" id="KW-0597">Phosphoprotein</keyword>
<dbReference type="GO" id="GO:0003677">
    <property type="term" value="F:DNA binding"/>
    <property type="evidence" value="ECO:0007669"/>
    <property type="project" value="UniProtKB-KW"/>
</dbReference>
<feature type="region of interest" description="Disordered" evidence="14">
    <location>
        <begin position="1094"/>
        <end position="1289"/>
    </location>
</feature>
<evidence type="ECO:0000259" key="17">
    <source>
        <dbReference type="Pfam" id="PF04992"/>
    </source>
</evidence>
<evidence type="ECO:0000256" key="5">
    <source>
        <dbReference type="ARBA" id="ARBA00022679"/>
    </source>
</evidence>
<feature type="domain" description="RNA polymerase Rpb1" evidence="18">
    <location>
        <begin position="340"/>
        <end position="938"/>
    </location>
</feature>
<feature type="domain" description="RNA polymerase Rpb1" evidence="16">
    <location>
        <begin position="679"/>
        <end position="804"/>
    </location>
</feature>
<dbReference type="FunFam" id="1.10.274.100:FF:000001">
    <property type="entry name" value="DNA-directed RNA polymerase subunit"/>
    <property type="match status" value="1"/>
</dbReference>
<dbReference type="Pfam" id="PF04998">
    <property type="entry name" value="RNA_pol_Rpb1_5"/>
    <property type="match status" value="1"/>
</dbReference>
<feature type="compositionally biased region" description="Polar residues" evidence="14">
    <location>
        <begin position="112"/>
        <end position="121"/>
    </location>
</feature>
<proteinExistence type="evidence at transcript level"/>
<evidence type="ECO:0000256" key="4">
    <source>
        <dbReference type="ARBA" id="ARBA00022553"/>
    </source>
</evidence>
<feature type="compositionally biased region" description="Low complexity" evidence="14">
    <location>
        <begin position="1107"/>
        <end position="1278"/>
    </location>
</feature>
<dbReference type="InterPro" id="IPR007075">
    <property type="entry name" value="RNA_pol_Rpb1_6"/>
</dbReference>
<feature type="domain" description="RNA polymerase Rpb1" evidence="17">
    <location>
        <begin position="406"/>
        <end position="592"/>
    </location>
</feature>
<keyword evidence="3" id="KW-0240">DNA-directed RNA polymerase</keyword>
<evidence type="ECO:0000313" key="20">
    <source>
        <dbReference type="EMBL" id="BAJ52637.1"/>
    </source>
</evidence>
<dbReference type="InterPro" id="IPR007083">
    <property type="entry name" value="RNA_pol_Rpb1_4"/>
</dbReference>
<sequence length="1289" mass="141436">NLHVPQSQLTRAEIIENMMVHKNVLSPQANRPVMGIVQDTLCAARKLTKRDTFIERSQLMCLLLFLPNWNGRLPPPAVVKPKELWTGKQLFSLILPPGINLTREHSAHQSKNDTPQPSDSPETVMWKDPAITTFDTKVLVENGQLLSGIICKKSLGASGGSLIHIIWLDYGPEITRQFFGNVQTVINNWLLLEGQSIGVKDTIADENTYRAVRSCLERATKEVDKTITEARNDLLEPKPGNTLLQTFELTVNEILNKAREETGSDAEKSLSEFNNFKAMAIAGSKGSSLNISQVIACVGQQNVEGKRIPFGFKHRTLPHFIKDDYGPESRGFVFNSYLAGLSPQEFFFHAMGGREGLIDTAVKTATTGYIQRRLVKAMEGLTLHYDGSVRNSNGDLLQLLYGEDFMDGVSVEHQNVPVVTQSNRDFKNRYNLDVEADKELIAGRLDESISRDVLSNPTVMQRLVEEFEDLQRVRSECRQLFLRGEDKAVLPVNLDRLIWNAQKLFKTDSKKSKGQKSDLHPVDVIDGVRDLIKKLVIVPGNDQLSATAQHNSTLFFSSMLKSVLSAKKVLKDHRLTQSAFSWILGEVEQRFMLARAHPGEMVGALAAECLGEPLTQMTLNTFHYAGVSSKNVTLGVPRLQEIINVSKAPKTPSLVIYLLGEAVSDKNEAKKVLNELELCTLRQVTASSAIIFEPDHFNSVVVEDRDFVRDFIGTDPQVREQLKTCPPWVLRIVMDSKLFWDKGFSLSDIQTRITEKVPEVVVTYNDENASQLVLRLSINKAGEEVAVEVSDDLSTLRALEAFIMDIPLAGLKAITKVYMNFPDDKVQRDKQRMTVSDDGSYKFTPEWLLETDGSALLDVMCNRHVDAYRTMTNDVVECFSVLGIEAGRQCVENEIKNVLDNSGAYVNYRHLSLLCNIMTSKGYLMAITRHGVNRQKVGALMRCSFEETVDILMEASAHAECDHLRGVSENIMLGNLVPAGTGFFDLFLNEGMLEYALPHNTEINDPVFDKPIAPTPAQMSSTPDYTFGPGTPVANMGFSPADTNAGMSPGWSAAASPGGYDGYGGRSPGGYNPMSPSSSFGYAQSPYNAYAANSPQYSSAASPQHMSPTSPKYSPTSPSYSPTSPSYSPTSPKYSPTSPSYSPTSPSYSPTSPKYSPTSPSYSPTSPSYSPTSPSYSPTSPSYSPTSPSYSPTSPSYSPTSPSYSPTSPSYSPTSPSYSPTSPSYSPTSPSYSPTSPSYSPTSPSYSPTSPSYSPSSPNYSPSSPSYSPSSPSYSPSSGPGQASPTYQP</sequence>
<feature type="domain" description="RNA polymerase Rpb1" evidence="19">
    <location>
        <begin position="227"/>
        <end position="333"/>
    </location>
</feature>
<keyword evidence="10" id="KW-0460">Magnesium</keyword>
<evidence type="ECO:0000256" key="6">
    <source>
        <dbReference type="ARBA" id="ARBA00022695"/>
    </source>
</evidence>
<evidence type="ECO:0000256" key="13">
    <source>
        <dbReference type="ARBA" id="ARBA00023242"/>
    </source>
</evidence>
<dbReference type="Gene3D" id="6.20.50.80">
    <property type="match status" value="1"/>
</dbReference>
<dbReference type="InterPro" id="IPR038120">
    <property type="entry name" value="Rpb1_funnel_sf"/>
</dbReference>
<keyword evidence="13" id="KW-0539">Nucleus</keyword>
<dbReference type="FunFam" id="1.10.150.390:FF:000001">
    <property type="entry name" value="DNA-directed RNA polymerase subunit"/>
    <property type="match status" value="1"/>
</dbReference>
<dbReference type="PANTHER" id="PTHR19376">
    <property type="entry name" value="DNA-DIRECTED RNA POLYMERASE"/>
    <property type="match status" value="1"/>
</dbReference>
<dbReference type="CDD" id="cd02584">
    <property type="entry name" value="RNAP_II_Rpb1_C"/>
    <property type="match status" value="1"/>
</dbReference>
<keyword evidence="12" id="KW-0804">Transcription</keyword>
<dbReference type="Gene3D" id="3.30.1360.140">
    <property type="match status" value="1"/>
</dbReference>
<evidence type="ECO:0000256" key="11">
    <source>
        <dbReference type="ARBA" id="ARBA00023125"/>
    </source>
</evidence>
<dbReference type="InterPro" id="IPR007066">
    <property type="entry name" value="RNA_pol_Rpb1_3"/>
</dbReference>
<protein>
    <recommendedName>
        <fullName evidence="2">DNA-directed RNA polymerase</fullName>
        <ecNumber evidence="2">2.7.7.6</ecNumber>
    </recommendedName>
</protein>
<organism evidence="20">
    <name type="scientific">Monosiga ovata</name>
    <dbReference type="NCBI Taxonomy" id="81526"/>
    <lineage>
        <taxon>Eukaryota</taxon>
        <taxon>Choanoflagellata</taxon>
        <taxon>Craspedida</taxon>
        <taxon>Salpingoecidae</taxon>
        <taxon>Monosiga</taxon>
    </lineage>
</organism>
<dbReference type="GO" id="GO:0006366">
    <property type="term" value="P:transcription by RNA polymerase II"/>
    <property type="evidence" value="ECO:0007669"/>
    <property type="project" value="InterPro"/>
</dbReference>
<comment type="subcellular location">
    <subcellularLocation>
        <location evidence="1">Nucleus</location>
    </subcellularLocation>
</comment>
<dbReference type="InterPro" id="IPR042102">
    <property type="entry name" value="RNA_pol_Rpb1_3_sf"/>
</dbReference>
<keyword evidence="9" id="KW-0862">Zinc</keyword>
<name>E5RKC8_9EUKA</name>
<feature type="region of interest" description="Disordered" evidence="14">
    <location>
        <begin position="105"/>
        <end position="124"/>
    </location>
</feature>
<dbReference type="Pfam" id="PF04990">
    <property type="entry name" value="RNA_pol_Rpb1_7"/>
    <property type="match status" value="1"/>
</dbReference>
<dbReference type="PRINTS" id="PR01217">
    <property type="entry name" value="PRICHEXTENSN"/>
</dbReference>
<evidence type="ECO:0000256" key="10">
    <source>
        <dbReference type="ARBA" id="ARBA00022842"/>
    </source>
</evidence>
<evidence type="ECO:0000256" key="3">
    <source>
        <dbReference type="ARBA" id="ARBA00022478"/>
    </source>
</evidence>
<evidence type="ECO:0000259" key="15">
    <source>
        <dbReference type="Pfam" id="PF04983"/>
    </source>
</evidence>
<dbReference type="GO" id="GO:0005665">
    <property type="term" value="C:RNA polymerase II, core complex"/>
    <property type="evidence" value="ECO:0007669"/>
    <property type="project" value="TreeGrafter"/>
</dbReference>
<dbReference type="InterPro" id="IPR007081">
    <property type="entry name" value="RNA_pol_Rpb1_5"/>
</dbReference>
<dbReference type="PROSITE" id="PS00115">
    <property type="entry name" value="RNA_POL_II_REPEAT"/>
    <property type="match status" value="7"/>
</dbReference>
<dbReference type="Gene3D" id="1.10.150.390">
    <property type="match status" value="1"/>
</dbReference>
<feature type="compositionally biased region" description="Polar residues" evidence="14">
    <location>
        <begin position="1279"/>
        <end position="1289"/>
    </location>
</feature>
<dbReference type="PANTHER" id="PTHR19376:SF37">
    <property type="entry name" value="DNA-DIRECTED RNA POLYMERASE II SUBUNIT RPB1"/>
    <property type="match status" value="1"/>
</dbReference>
<evidence type="ECO:0000259" key="19">
    <source>
        <dbReference type="Pfam" id="PF05000"/>
    </source>
</evidence>
<dbReference type="Pfam" id="PF05001">
    <property type="entry name" value="RNA_pol_Rpb1_R"/>
    <property type="match status" value="11"/>
</dbReference>
<dbReference type="Pfam" id="PF04992">
    <property type="entry name" value="RNA_pol_Rpb1_6"/>
    <property type="match status" value="1"/>
</dbReference>
<feature type="non-terminal residue" evidence="20">
    <location>
        <position position="1"/>
    </location>
</feature>
<evidence type="ECO:0000256" key="1">
    <source>
        <dbReference type="ARBA" id="ARBA00004123"/>
    </source>
</evidence>
<dbReference type="Pfam" id="PF05000">
    <property type="entry name" value="RNA_pol_Rpb1_4"/>
    <property type="match status" value="1"/>
</dbReference>
<evidence type="ECO:0000256" key="9">
    <source>
        <dbReference type="ARBA" id="ARBA00022833"/>
    </source>
</evidence>
<dbReference type="EMBL" id="AB098203">
    <property type="protein sequence ID" value="BAJ52637.1"/>
    <property type="molecule type" value="mRNA"/>
</dbReference>
<evidence type="ECO:0000256" key="8">
    <source>
        <dbReference type="ARBA" id="ARBA00022737"/>
    </source>
</evidence>
<keyword evidence="11" id="KW-0238">DNA-binding</keyword>
<dbReference type="InterPro" id="IPR038593">
    <property type="entry name" value="RNA_pol_Rpb1_7_sf"/>
</dbReference>
<dbReference type="Gene3D" id="1.10.132.30">
    <property type="match status" value="1"/>
</dbReference>
<evidence type="ECO:0000259" key="18">
    <source>
        <dbReference type="Pfam" id="PF04998"/>
    </source>
</evidence>
<evidence type="ECO:0000256" key="12">
    <source>
        <dbReference type="ARBA" id="ARBA00023163"/>
    </source>
</evidence>
<dbReference type="EC" id="2.7.7.6" evidence="2"/>